<evidence type="ECO:0000256" key="1">
    <source>
        <dbReference type="SAM" id="MobiDB-lite"/>
    </source>
</evidence>
<dbReference type="EMBL" id="WJHE01000110">
    <property type="protein sequence ID" value="MST31659.1"/>
    <property type="molecule type" value="Genomic_DNA"/>
</dbReference>
<dbReference type="Pfam" id="PF01476">
    <property type="entry name" value="LysM"/>
    <property type="match status" value="1"/>
</dbReference>
<accession>A0ABW9QQH4</accession>
<dbReference type="Proteomes" id="UP000437736">
    <property type="component" value="Unassembled WGS sequence"/>
</dbReference>
<keyword evidence="4" id="KW-1185">Reference proteome</keyword>
<name>A0ABW9QQH4_9ACTN</name>
<dbReference type="Gene3D" id="3.10.350.10">
    <property type="entry name" value="LysM domain"/>
    <property type="match status" value="1"/>
</dbReference>
<evidence type="ECO:0000313" key="4">
    <source>
        <dbReference type="Proteomes" id="UP000437736"/>
    </source>
</evidence>
<sequence>MGVAGSGRSTSQTSQKDLAKKAYLLTEKKAKIPCLFNPENFSLSMQNSWNSEARPGQDVQVAQFTGASAGTLSLTLFFDTTDTGSDVTSYTNQLQQLMAIDPSLQGTKSASNNQRPPWVKFCWGNFQSWPAVITSLSLTFEYFSSSGTPLRARASLSLQQYTDPNRLPRQNPTSGTPRPHRVHRVQRGETLDRIAAQHLGKATAWRAIADANGLDDPLALAPGRYLAIPENT</sequence>
<evidence type="ECO:0000313" key="3">
    <source>
        <dbReference type="EMBL" id="MST31659.1"/>
    </source>
</evidence>
<organism evidence="3 4">
    <name type="scientific">Acidiferrimicrobium australe</name>
    <dbReference type="NCBI Taxonomy" id="2664430"/>
    <lineage>
        <taxon>Bacteria</taxon>
        <taxon>Bacillati</taxon>
        <taxon>Actinomycetota</taxon>
        <taxon>Acidimicrobiia</taxon>
        <taxon>Acidimicrobiales</taxon>
        <taxon>Acidimicrobiaceae</taxon>
        <taxon>Acidiferrimicrobium</taxon>
    </lineage>
</organism>
<feature type="region of interest" description="Disordered" evidence="1">
    <location>
        <begin position="160"/>
        <end position="182"/>
    </location>
</feature>
<dbReference type="CDD" id="cd00118">
    <property type="entry name" value="LysM"/>
    <property type="match status" value="1"/>
</dbReference>
<dbReference type="Pfam" id="PF19266">
    <property type="entry name" value="CIS_tube"/>
    <property type="match status" value="1"/>
</dbReference>
<evidence type="ECO:0000259" key="2">
    <source>
        <dbReference type="PROSITE" id="PS51782"/>
    </source>
</evidence>
<feature type="domain" description="LysM" evidence="2">
    <location>
        <begin position="181"/>
        <end position="228"/>
    </location>
</feature>
<dbReference type="InterPro" id="IPR045361">
    <property type="entry name" value="CIS_tube_prot_N"/>
</dbReference>
<dbReference type="SUPFAM" id="SSF54106">
    <property type="entry name" value="LysM domain"/>
    <property type="match status" value="1"/>
</dbReference>
<dbReference type="InterPro" id="IPR018392">
    <property type="entry name" value="LysM"/>
</dbReference>
<protein>
    <submittedName>
        <fullName evidence="3">LysM peptidoglycan-binding domain-containing protein</fullName>
    </submittedName>
</protein>
<proteinExistence type="predicted"/>
<reference evidence="3 4" key="1">
    <citation type="submission" date="2019-11" db="EMBL/GenBank/DDBJ databases">
        <title>Acidiferrimicrobium australis gen. nov., sp. nov., an acidophilic and obligately heterotrophic, member of the Actinobacteria that catalyses dissimilatory oxido- reduction of iron isolated from metal-rich acidic water in Chile.</title>
        <authorList>
            <person name="Gonzalez D."/>
            <person name="Huber K."/>
            <person name="Hedrich S."/>
            <person name="Rojas-Villalobos C."/>
            <person name="Quatrini R."/>
            <person name="Dinamarca M.A."/>
            <person name="Schwarz A."/>
            <person name="Canales C."/>
            <person name="Nancucheo I."/>
        </authorList>
    </citation>
    <scope>NUCLEOTIDE SEQUENCE [LARGE SCALE GENOMIC DNA]</scope>
    <source>
        <strain evidence="3 4">USS-CCA1</strain>
    </source>
</reference>
<dbReference type="PROSITE" id="PS51782">
    <property type="entry name" value="LYSM"/>
    <property type="match status" value="1"/>
</dbReference>
<gene>
    <name evidence="3" type="ORF">GHK86_02805</name>
</gene>
<feature type="compositionally biased region" description="Polar residues" evidence="1">
    <location>
        <begin position="160"/>
        <end position="176"/>
    </location>
</feature>
<dbReference type="InterPro" id="IPR036779">
    <property type="entry name" value="LysM_dom_sf"/>
</dbReference>
<comment type="caution">
    <text evidence="3">The sequence shown here is derived from an EMBL/GenBank/DDBJ whole genome shotgun (WGS) entry which is preliminary data.</text>
</comment>